<dbReference type="KEGG" id="vin:AKJ08_3329"/>
<dbReference type="AlphaFoldDB" id="A0A0K1PHF5"/>
<dbReference type="OrthoDB" id="9769023at2"/>
<dbReference type="RefSeq" id="WP_050727032.1">
    <property type="nucleotide sequence ID" value="NZ_CP012332.1"/>
</dbReference>
<evidence type="ECO:0000313" key="2">
    <source>
        <dbReference type="Proteomes" id="UP000055590"/>
    </source>
</evidence>
<dbReference type="Proteomes" id="UP000055590">
    <property type="component" value="Chromosome"/>
</dbReference>
<dbReference type="STRING" id="1391653.AKJ08_3329"/>
<sequence>MYSKTIVPIGRRAWLPLALVLALGAGCATYSDRTLAARNSLLKGDLHGGEAKLNGLLGVDSSRDLPSKWGSETALTLLERATVLQAQGHYRVSARDFSAAEKELELLDIARDDVGSIGKYVYSDDATKYKTTPTEKLLLNAFNMVNYLAQGDLAGARVEARRFEVMRKYLRDYAPDESHGAFGAYLAGLIAERSGDAEEALRYYDEVLAESQAPSLSEPIRRLARLSSYRTPRISAVLDEAESGQPAQPLPAEIVVIVKTGQSPVKEARRIPVGAALGLAANYVSGDTKVLEYGMFKVVSYPDLMPAKSVFTSASVRLGESAVALDPITNVSAEISREYEALKPKIVGAALTRMIVRAAAAEAARYAGRQQSSGLGFLAAALVEGTMVALDKPDTRSWSTLPARVQLTRIAVEPGTHEVELEVRGMGVPVRVYRTVEVAQGGLAVIDLTTLR</sequence>
<evidence type="ECO:0000313" key="1">
    <source>
        <dbReference type="EMBL" id="AKU92942.1"/>
    </source>
</evidence>
<organism evidence="1 2">
    <name type="scientific">Vulgatibacter incomptus</name>
    <dbReference type="NCBI Taxonomy" id="1391653"/>
    <lineage>
        <taxon>Bacteria</taxon>
        <taxon>Pseudomonadati</taxon>
        <taxon>Myxococcota</taxon>
        <taxon>Myxococcia</taxon>
        <taxon>Myxococcales</taxon>
        <taxon>Cystobacterineae</taxon>
        <taxon>Vulgatibacteraceae</taxon>
        <taxon>Vulgatibacter</taxon>
    </lineage>
</organism>
<dbReference type="PROSITE" id="PS51257">
    <property type="entry name" value="PROKAR_LIPOPROTEIN"/>
    <property type="match status" value="1"/>
</dbReference>
<proteinExistence type="predicted"/>
<dbReference type="EMBL" id="CP012332">
    <property type="protein sequence ID" value="AKU92942.1"/>
    <property type="molecule type" value="Genomic_DNA"/>
</dbReference>
<accession>A0A0K1PHF5</accession>
<keyword evidence="2" id="KW-1185">Reference proteome</keyword>
<name>A0A0K1PHF5_9BACT</name>
<dbReference type="PATRIC" id="fig|1391653.3.peg.3476"/>
<protein>
    <submittedName>
        <fullName evidence="1">TPR domain protein</fullName>
    </submittedName>
</protein>
<reference evidence="1 2" key="1">
    <citation type="submission" date="2015-08" db="EMBL/GenBank/DDBJ databases">
        <authorList>
            <person name="Babu N.S."/>
            <person name="Beckwith C.J."/>
            <person name="Beseler K.G."/>
            <person name="Brison A."/>
            <person name="Carone J.V."/>
            <person name="Caskin T.P."/>
            <person name="Diamond M."/>
            <person name="Durham M.E."/>
            <person name="Foxe J.M."/>
            <person name="Go M."/>
            <person name="Henderson B.A."/>
            <person name="Jones I.B."/>
            <person name="McGettigan J.A."/>
            <person name="Micheletti S.J."/>
            <person name="Nasrallah M.E."/>
            <person name="Ortiz D."/>
            <person name="Piller C.R."/>
            <person name="Privatt S.R."/>
            <person name="Schneider S.L."/>
            <person name="Sharp S."/>
            <person name="Smith T.C."/>
            <person name="Stanton J.D."/>
            <person name="Ullery H.E."/>
            <person name="Wilson R.J."/>
            <person name="Serrano M.G."/>
            <person name="Buck G."/>
            <person name="Lee V."/>
            <person name="Wang Y."/>
            <person name="Carvalho R."/>
            <person name="Voegtly L."/>
            <person name="Shi R."/>
            <person name="Duckworth R."/>
            <person name="Johnson A."/>
            <person name="Loviza R."/>
            <person name="Walstead R."/>
            <person name="Shah Z."/>
            <person name="Kiflezghi M."/>
            <person name="Wade K."/>
            <person name="Ball S.L."/>
            <person name="Bradley K.W."/>
            <person name="Asai D.J."/>
            <person name="Bowman C.A."/>
            <person name="Russell D.A."/>
            <person name="Pope W.H."/>
            <person name="Jacobs-Sera D."/>
            <person name="Hendrix R.W."/>
            <person name="Hatfull G.F."/>
        </authorList>
    </citation>
    <scope>NUCLEOTIDE SEQUENCE [LARGE SCALE GENOMIC DNA]</scope>
    <source>
        <strain evidence="1 2">DSM 27710</strain>
    </source>
</reference>
<gene>
    <name evidence="1" type="ORF">AKJ08_3329</name>
</gene>